<evidence type="ECO:0000256" key="2">
    <source>
        <dbReference type="SAM" id="SignalP"/>
    </source>
</evidence>
<sequence>MRFALAIIAALANAAGPWLCCCAMSVMVGTPLPAKAGTIAPVKKSAPKCSHCEETPVPGGELKSQPAKPAPAKPCPCKERQVSNPTTVQPVTETATTADVISHDFNLVVGPVEIVLNPEPAPSQVLGWPFMTTETRLHVHHVLRC</sequence>
<dbReference type="AlphaFoldDB" id="A0A5C1AK17"/>
<organism evidence="3 4">
    <name type="scientific">Limnoglobus roseus</name>
    <dbReference type="NCBI Taxonomy" id="2598579"/>
    <lineage>
        <taxon>Bacteria</taxon>
        <taxon>Pseudomonadati</taxon>
        <taxon>Planctomycetota</taxon>
        <taxon>Planctomycetia</taxon>
        <taxon>Gemmatales</taxon>
        <taxon>Gemmataceae</taxon>
        <taxon>Limnoglobus</taxon>
    </lineage>
</organism>
<evidence type="ECO:0000313" key="3">
    <source>
        <dbReference type="EMBL" id="QEL17258.1"/>
    </source>
</evidence>
<feature type="signal peptide" evidence="2">
    <location>
        <begin position="1"/>
        <end position="36"/>
    </location>
</feature>
<protein>
    <recommendedName>
        <fullName evidence="5">Secreted protein</fullName>
    </recommendedName>
</protein>
<dbReference type="RefSeq" id="WP_149111893.1">
    <property type="nucleotide sequence ID" value="NZ_CP042425.1"/>
</dbReference>
<reference evidence="4" key="1">
    <citation type="submission" date="2019-08" db="EMBL/GenBank/DDBJ databases">
        <title>Limnoglobus roseus gen. nov., sp. nov., a novel freshwater planctomycete with a giant genome from the family Gemmataceae.</title>
        <authorList>
            <person name="Kulichevskaya I.S."/>
            <person name="Naumoff D.G."/>
            <person name="Miroshnikov K."/>
            <person name="Ivanova A."/>
            <person name="Philippov D.A."/>
            <person name="Hakobyan A."/>
            <person name="Rijpstra I.C."/>
            <person name="Sinninghe Damste J.S."/>
            <person name="Liesack W."/>
            <person name="Dedysh S.N."/>
        </authorList>
    </citation>
    <scope>NUCLEOTIDE SEQUENCE [LARGE SCALE GENOMIC DNA]</scope>
    <source>
        <strain evidence="4">PX52</strain>
    </source>
</reference>
<proteinExistence type="predicted"/>
<dbReference type="Proteomes" id="UP000324974">
    <property type="component" value="Chromosome"/>
</dbReference>
<feature type="region of interest" description="Disordered" evidence="1">
    <location>
        <begin position="54"/>
        <end position="82"/>
    </location>
</feature>
<evidence type="ECO:0000256" key="1">
    <source>
        <dbReference type="SAM" id="MobiDB-lite"/>
    </source>
</evidence>
<feature type="chain" id="PRO_5044500065" description="Secreted protein" evidence="2">
    <location>
        <begin position="37"/>
        <end position="145"/>
    </location>
</feature>
<keyword evidence="4" id="KW-1185">Reference proteome</keyword>
<dbReference type="EMBL" id="CP042425">
    <property type="protein sequence ID" value="QEL17258.1"/>
    <property type="molecule type" value="Genomic_DNA"/>
</dbReference>
<dbReference type="KEGG" id="lrs:PX52LOC_04241"/>
<accession>A0A5C1AK17</accession>
<keyword evidence="2" id="KW-0732">Signal</keyword>
<name>A0A5C1AK17_9BACT</name>
<gene>
    <name evidence="3" type="ORF">PX52LOC_04241</name>
</gene>
<evidence type="ECO:0000313" key="4">
    <source>
        <dbReference type="Proteomes" id="UP000324974"/>
    </source>
</evidence>
<evidence type="ECO:0008006" key="5">
    <source>
        <dbReference type="Google" id="ProtNLM"/>
    </source>
</evidence>